<dbReference type="PANTHER" id="PTHR45453">
    <property type="entry name" value="PHOSPHATE REGULON SENSOR PROTEIN PHOR"/>
    <property type="match status" value="1"/>
</dbReference>
<dbReference type="Gene3D" id="3.30.450.20">
    <property type="entry name" value="PAS domain"/>
    <property type="match status" value="1"/>
</dbReference>
<keyword evidence="7" id="KW-0547">Nucleotide-binding</keyword>
<dbReference type="Proteomes" id="UP000323956">
    <property type="component" value="Unassembled WGS sequence"/>
</dbReference>
<dbReference type="PROSITE" id="PS50109">
    <property type="entry name" value="HIS_KIN"/>
    <property type="match status" value="1"/>
</dbReference>
<dbReference type="SMART" id="SM00388">
    <property type="entry name" value="HisKA"/>
    <property type="match status" value="1"/>
</dbReference>
<dbReference type="FunFam" id="1.10.287.130:FF:000008">
    <property type="entry name" value="Two-component sensor histidine kinase"/>
    <property type="match status" value="1"/>
</dbReference>
<dbReference type="EMBL" id="FTMK01000001">
    <property type="protein sequence ID" value="SIP86936.1"/>
    <property type="molecule type" value="Genomic_DNA"/>
</dbReference>
<name>A0A1N6N4F0_9RHOB</name>
<evidence type="ECO:0000256" key="3">
    <source>
        <dbReference type="ARBA" id="ARBA00012438"/>
    </source>
</evidence>
<evidence type="ECO:0000256" key="1">
    <source>
        <dbReference type="ARBA" id="ARBA00000085"/>
    </source>
</evidence>
<dbReference type="InterPro" id="IPR003594">
    <property type="entry name" value="HATPase_dom"/>
</dbReference>
<keyword evidence="10" id="KW-0902">Two-component regulatory system</keyword>
<dbReference type="InterPro" id="IPR036097">
    <property type="entry name" value="HisK_dim/P_sf"/>
</dbReference>
<evidence type="ECO:0000259" key="12">
    <source>
        <dbReference type="PROSITE" id="PS50109"/>
    </source>
</evidence>
<dbReference type="AlphaFoldDB" id="A0A1N6N4F0"/>
<evidence type="ECO:0000256" key="10">
    <source>
        <dbReference type="ARBA" id="ARBA00023012"/>
    </source>
</evidence>
<evidence type="ECO:0000256" key="8">
    <source>
        <dbReference type="ARBA" id="ARBA00022777"/>
    </source>
</evidence>
<comment type="subcellular location">
    <subcellularLocation>
        <location evidence="2">Cell membrane</location>
    </subcellularLocation>
</comment>
<dbReference type="SMART" id="SM00387">
    <property type="entry name" value="HATPase_c"/>
    <property type="match status" value="1"/>
</dbReference>
<keyword evidence="4" id="KW-1003">Cell membrane</keyword>
<evidence type="ECO:0000256" key="6">
    <source>
        <dbReference type="ARBA" id="ARBA00022679"/>
    </source>
</evidence>
<dbReference type="Pfam" id="PF00512">
    <property type="entry name" value="HisKA"/>
    <property type="match status" value="1"/>
</dbReference>
<gene>
    <name evidence="14" type="ORF">SAMN05421641_10190</name>
</gene>
<evidence type="ECO:0000256" key="2">
    <source>
        <dbReference type="ARBA" id="ARBA00004236"/>
    </source>
</evidence>
<keyword evidence="9" id="KW-0067">ATP-binding</keyword>
<evidence type="ECO:0000256" key="9">
    <source>
        <dbReference type="ARBA" id="ARBA00022840"/>
    </source>
</evidence>
<dbReference type="InterPro" id="IPR000014">
    <property type="entry name" value="PAS"/>
</dbReference>
<keyword evidence="11" id="KW-0472">Membrane</keyword>
<evidence type="ECO:0000256" key="7">
    <source>
        <dbReference type="ARBA" id="ARBA00022741"/>
    </source>
</evidence>
<dbReference type="EC" id="2.7.13.3" evidence="3"/>
<dbReference type="RefSeq" id="WP_149763412.1">
    <property type="nucleotide sequence ID" value="NZ_FTMK01000001.1"/>
</dbReference>
<reference evidence="14 15" key="1">
    <citation type="submission" date="2017-01" db="EMBL/GenBank/DDBJ databases">
        <authorList>
            <person name="Varghese N."/>
            <person name="Submissions S."/>
        </authorList>
    </citation>
    <scope>NUCLEOTIDE SEQUENCE [LARGE SCALE GENOMIC DNA]</scope>
    <source>
        <strain evidence="14 15">ATCC 700171</strain>
    </source>
</reference>
<dbReference type="GO" id="GO:0000155">
    <property type="term" value="F:phosphorelay sensor kinase activity"/>
    <property type="evidence" value="ECO:0007669"/>
    <property type="project" value="InterPro"/>
</dbReference>
<evidence type="ECO:0000259" key="13">
    <source>
        <dbReference type="PROSITE" id="PS50112"/>
    </source>
</evidence>
<dbReference type="Pfam" id="PF02518">
    <property type="entry name" value="HATPase_c"/>
    <property type="match status" value="1"/>
</dbReference>
<evidence type="ECO:0000256" key="5">
    <source>
        <dbReference type="ARBA" id="ARBA00022553"/>
    </source>
</evidence>
<dbReference type="InterPro" id="IPR005467">
    <property type="entry name" value="His_kinase_dom"/>
</dbReference>
<dbReference type="GO" id="GO:0016036">
    <property type="term" value="P:cellular response to phosphate starvation"/>
    <property type="evidence" value="ECO:0007669"/>
    <property type="project" value="TreeGrafter"/>
</dbReference>
<evidence type="ECO:0000313" key="14">
    <source>
        <dbReference type="EMBL" id="SIP86936.1"/>
    </source>
</evidence>
<proteinExistence type="predicted"/>
<dbReference type="SUPFAM" id="SSF47384">
    <property type="entry name" value="Homodimeric domain of signal transducing histidine kinase"/>
    <property type="match status" value="1"/>
</dbReference>
<organism evidence="14 15">
    <name type="scientific">Paracoccus thiocyanatus</name>
    <dbReference type="NCBI Taxonomy" id="34006"/>
    <lineage>
        <taxon>Bacteria</taxon>
        <taxon>Pseudomonadati</taxon>
        <taxon>Pseudomonadota</taxon>
        <taxon>Alphaproteobacteria</taxon>
        <taxon>Rhodobacterales</taxon>
        <taxon>Paracoccaceae</taxon>
        <taxon>Paracoccus</taxon>
    </lineage>
</organism>
<dbReference type="GO" id="GO:0005886">
    <property type="term" value="C:plasma membrane"/>
    <property type="evidence" value="ECO:0007669"/>
    <property type="project" value="UniProtKB-SubCell"/>
</dbReference>
<keyword evidence="8 14" id="KW-0418">Kinase</keyword>
<evidence type="ECO:0000313" key="15">
    <source>
        <dbReference type="Proteomes" id="UP000323956"/>
    </source>
</evidence>
<dbReference type="CDD" id="cd00130">
    <property type="entry name" value="PAS"/>
    <property type="match status" value="1"/>
</dbReference>
<keyword evidence="5" id="KW-0597">Phosphoprotein</keyword>
<evidence type="ECO:0000256" key="11">
    <source>
        <dbReference type="ARBA" id="ARBA00023136"/>
    </source>
</evidence>
<accession>A0A1N6N4F0</accession>
<dbReference type="SUPFAM" id="SSF55785">
    <property type="entry name" value="PYP-like sensor domain (PAS domain)"/>
    <property type="match status" value="1"/>
</dbReference>
<feature type="domain" description="PAS" evidence="13">
    <location>
        <begin position="2"/>
        <end position="38"/>
    </location>
</feature>
<dbReference type="PRINTS" id="PR00344">
    <property type="entry name" value="BCTRLSENSOR"/>
</dbReference>
<dbReference type="SMART" id="SM00091">
    <property type="entry name" value="PAS"/>
    <property type="match status" value="1"/>
</dbReference>
<dbReference type="InterPro" id="IPR050351">
    <property type="entry name" value="BphY/WalK/GraS-like"/>
</dbReference>
<dbReference type="InterPro" id="IPR004358">
    <property type="entry name" value="Sig_transdc_His_kin-like_C"/>
</dbReference>
<sequence length="350" mass="37883">MIETRLHALLRGVPVAMLAVDGQARIIGANEAAEALLGAVPGGRPFVTVLRHPEVNAALEAVLSGQERARLNVALGAADRRMFCEVTVTALAAPGLTGAAVAIEDRSRDEEIEQMRRDFVANVSHELRTPLTALMGFIETLRGPARNDPAARDRFLDIMEREAGRMNRLVADLLSLSRVEQDERRRPAQGLDLAALLRGVAATLAPAAAAAQVRLEMQGADGQVMVPGDADQLVQVFHNLIENAVKYGAAGGVATVTLERLAHEPVLRGPAWSVCVADQGEGIDPQHLPRLTERFYRVDTHRSREQGGTGLGLAIVKHIVNRHRGRLRIESERGQGSRFTVILPEQVGRI</sequence>
<evidence type="ECO:0000256" key="4">
    <source>
        <dbReference type="ARBA" id="ARBA00022475"/>
    </source>
</evidence>
<dbReference type="PANTHER" id="PTHR45453:SF1">
    <property type="entry name" value="PHOSPHATE REGULON SENSOR PROTEIN PHOR"/>
    <property type="match status" value="1"/>
</dbReference>
<dbReference type="Gene3D" id="3.30.565.10">
    <property type="entry name" value="Histidine kinase-like ATPase, C-terminal domain"/>
    <property type="match status" value="1"/>
</dbReference>
<dbReference type="InterPro" id="IPR003661">
    <property type="entry name" value="HisK_dim/P_dom"/>
</dbReference>
<dbReference type="CDD" id="cd00082">
    <property type="entry name" value="HisKA"/>
    <property type="match status" value="1"/>
</dbReference>
<dbReference type="SUPFAM" id="SSF55874">
    <property type="entry name" value="ATPase domain of HSP90 chaperone/DNA topoisomerase II/histidine kinase"/>
    <property type="match status" value="1"/>
</dbReference>
<dbReference type="FunFam" id="3.30.565.10:FF:000006">
    <property type="entry name" value="Sensor histidine kinase WalK"/>
    <property type="match status" value="1"/>
</dbReference>
<keyword evidence="6" id="KW-0808">Transferase</keyword>
<dbReference type="Pfam" id="PF13188">
    <property type="entry name" value="PAS_8"/>
    <property type="match status" value="1"/>
</dbReference>
<protein>
    <recommendedName>
        <fullName evidence="3">histidine kinase</fullName>
        <ecNumber evidence="3">2.7.13.3</ecNumber>
    </recommendedName>
</protein>
<dbReference type="GO" id="GO:0004721">
    <property type="term" value="F:phosphoprotein phosphatase activity"/>
    <property type="evidence" value="ECO:0007669"/>
    <property type="project" value="TreeGrafter"/>
</dbReference>
<dbReference type="PROSITE" id="PS50112">
    <property type="entry name" value="PAS"/>
    <property type="match status" value="1"/>
</dbReference>
<dbReference type="InterPro" id="IPR035965">
    <property type="entry name" value="PAS-like_dom_sf"/>
</dbReference>
<dbReference type="OrthoDB" id="9813151at2"/>
<dbReference type="GO" id="GO:0005524">
    <property type="term" value="F:ATP binding"/>
    <property type="evidence" value="ECO:0007669"/>
    <property type="project" value="UniProtKB-KW"/>
</dbReference>
<dbReference type="Gene3D" id="1.10.287.130">
    <property type="match status" value="1"/>
</dbReference>
<dbReference type="InterPro" id="IPR036890">
    <property type="entry name" value="HATPase_C_sf"/>
</dbReference>
<comment type="catalytic activity">
    <reaction evidence="1">
        <text>ATP + protein L-histidine = ADP + protein N-phospho-L-histidine.</text>
        <dbReference type="EC" id="2.7.13.3"/>
    </reaction>
</comment>
<feature type="domain" description="Histidine kinase" evidence="12">
    <location>
        <begin position="122"/>
        <end position="347"/>
    </location>
</feature>